<dbReference type="eggNOG" id="ENOG502RZH1">
    <property type="taxonomic scope" value="Eukaryota"/>
</dbReference>
<evidence type="ECO:0000256" key="13">
    <source>
        <dbReference type="ARBA" id="ARBA00023328"/>
    </source>
</evidence>
<keyword evidence="8" id="KW-0498">Mitosis</keyword>
<feature type="region of interest" description="Disordered" evidence="16">
    <location>
        <begin position="246"/>
        <end position="294"/>
    </location>
</feature>
<evidence type="ECO:0000256" key="9">
    <source>
        <dbReference type="ARBA" id="ARBA00022838"/>
    </source>
</evidence>
<dbReference type="GO" id="GO:0051301">
    <property type="term" value="P:cell division"/>
    <property type="evidence" value="ECO:0007669"/>
    <property type="project" value="UniProtKB-KW"/>
</dbReference>
<evidence type="ECO:0000256" key="8">
    <source>
        <dbReference type="ARBA" id="ARBA00022776"/>
    </source>
</evidence>
<keyword evidence="6" id="KW-0597">Phosphoprotein</keyword>
<dbReference type="GO" id="GO:0000939">
    <property type="term" value="C:inner kinetochore"/>
    <property type="evidence" value="ECO:0007669"/>
    <property type="project" value="Ensembl"/>
</dbReference>
<dbReference type="SUPFAM" id="SSF47113">
    <property type="entry name" value="Histone-fold"/>
    <property type="match status" value="1"/>
</dbReference>
<name>H0XDJ1_OTOGA</name>
<keyword evidence="11" id="KW-0539">Nucleus</keyword>
<feature type="region of interest" description="Disordered" evidence="16">
    <location>
        <begin position="423"/>
        <end position="460"/>
    </location>
</feature>
<evidence type="ECO:0000256" key="6">
    <source>
        <dbReference type="ARBA" id="ARBA00022553"/>
    </source>
</evidence>
<evidence type="ECO:0000256" key="5">
    <source>
        <dbReference type="ARBA" id="ARBA00022454"/>
    </source>
</evidence>
<organism evidence="19 20">
    <name type="scientific">Otolemur garnettii</name>
    <name type="common">Small-eared galago</name>
    <name type="synonym">Garnett's greater bushbaby</name>
    <dbReference type="NCBI Taxonomy" id="30611"/>
    <lineage>
        <taxon>Eukaryota</taxon>
        <taxon>Metazoa</taxon>
        <taxon>Chordata</taxon>
        <taxon>Craniata</taxon>
        <taxon>Vertebrata</taxon>
        <taxon>Euteleostomi</taxon>
        <taxon>Mammalia</taxon>
        <taxon>Eutheria</taxon>
        <taxon>Euarchontoglires</taxon>
        <taxon>Primates</taxon>
        <taxon>Strepsirrhini</taxon>
        <taxon>Lorisiformes</taxon>
        <taxon>Galagidae</taxon>
        <taxon>Otolemur</taxon>
    </lineage>
</organism>
<comment type="similarity">
    <text evidence="3">Belongs to the CENP-T/CNN1 family.</text>
</comment>
<evidence type="ECO:0000313" key="20">
    <source>
        <dbReference type="Proteomes" id="UP000005225"/>
    </source>
</evidence>
<dbReference type="HOGENOM" id="CLU_040180_0_0_1"/>
<dbReference type="GO" id="GO:0007059">
    <property type="term" value="P:chromosome segregation"/>
    <property type="evidence" value="ECO:0007669"/>
    <property type="project" value="Ensembl"/>
</dbReference>
<dbReference type="GO" id="GO:0016604">
    <property type="term" value="C:nuclear body"/>
    <property type="evidence" value="ECO:0007669"/>
    <property type="project" value="Ensembl"/>
</dbReference>
<evidence type="ECO:0000256" key="7">
    <source>
        <dbReference type="ARBA" id="ARBA00022618"/>
    </source>
</evidence>
<keyword evidence="5" id="KW-0158">Chromosome</keyword>
<dbReference type="PANTHER" id="PTHR46904:SF1">
    <property type="entry name" value="CENTROMERE PROTEIN T"/>
    <property type="match status" value="1"/>
</dbReference>
<comment type="subunit">
    <text evidence="15">Component of the CENPA-CAD complex, composed of CENPI, CENPK, CENPL, CENPO, CENPP, CENPQ, CENPR and CENPS. The CENPA-CAD complex is probably recruited on centromeres by the CENPA-NAC complex, at least composed of CENPA, CENPC, CENPH, CENPM, CENPN, CENPT and CENPU. Identified in a centromeric complex containing histones H2A, H2B, H3 and H4, and at least CENPA, CENPB, CENPC, CENPT, CENPN, HJURP, SUPT16H, SSRP1 and RSF1. Interacts (via N-terminus) with the NDC80 complex. Heterodimer with CENPW; this dimer coassembles with CENPS-CENPX heterodimers at centromeres to form the tetrameric CENP-T-W-S-X complex.</text>
</comment>
<feature type="region of interest" description="Disordered" evidence="16">
    <location>
        <begin position="331"/>
        <end position="401"/>
    </location>
</feature>
<sequence length="564" mass="61779">MAARRADREPTPRTLLRRVLDTADPRTPRRPRSAGAGAQRSLLETPSSRRLSSQRKTTARWHSSGAKSVSRLPHAPTSGHLEEQTPRTLLNNILLTAPESSILMPESVAKPVPEAQVAQPSRRKSSQGSLELQLPEPEPPAPLPQGLLAPGKRKQRLRLYVFQQGVDEGLPLSHEPRGNPDASSLASSLNLTFATPLQPQSVHRPGLARRPPTHRSVDVAAFLQDLRDTNLAPPNIVLEDTQPFSQPLAGCSPSMHGSQPLPSHTGAEDTERVASPRTWSSGSRLQNSSPEKPAQFLARKAKEVNALALGFPNTSNSISGDAVEPLQDGVGEEAEKKMEEEEGLSMSEVKETTGSQGPFRAEQPGGHTEVTESEGFQGAVETEEPEESKGDEDISGRTACPELASNTPAFLQTKQRHQFLELAPPPGATVLPSEPMEPQLARHPPRPRTTGPRPRQDPYKTGLSHYTKLFSFCAKMPMEKKSLEIVEKCLDKFFQHLCDDLEVFAAHAGRRTVKPEDLELLMRRQGLVTDQVSLHVLVEQHLPLEYRQLLIPCAFSGNSVFPAQ</sequence>
<dbReference type="Proteomes" id="UP000005225">
    <property type="component" value="Unassembled WGS sequence"/>
</dbReference>
<dbReference type="GO" id="GO:0000278">
    <property type="term" value="P:mitotic cell cycle"/>
    <property type="evidence" value="ECO:0007669"/>
    <property type="project" value="Ensembl"/>
</dbReference>
<evidence type="ECO:0000256" key="16">
    <source>
        <dbReference type="SAM" id="MobiDB-lite"/>
    </source>
</evidence>
<dbReference type="InterPro" id="IPR032373">
    <property type="entry name" value="CENP-T_N"/>
</dbReference>
<keyword evidence="12" id="KW-0131">Cell cycle</keyword>
<dbReference type="AlphaFoldDB" id="H0XDJ1"/>
<feature type="region of interest" description="Disordered" evidence="16">
    <location>
        <begin position="111"/>
        <end position="148"/>
    </location>
</feature>
<evidence type="ECO:0000256" key="1">
    <source>
        <dbReference type="ARBA" id="ARBA00004123"/>
    </source>
</evidence>
<keyword evidence="13" id="KW-0137">Centromere</keyword>
<feature type="region of interest" description="Disordered" evidence="16">
    <location>
        <begin position="1"/>
        <end position="86"/>
    </location>
</feature>
<feature type="compositionally biased region" description="Polar residues" evidence="16">
    <location>
        <begin position="277"/>
        <end position="290"/>
    </location>
</feature>
<feature type="domain" description="Centromere kinetochore component CENP-T N-terminal" evidence="18">
    <location>
        <begin position="3"/>
        <end position="418"/>
    </location>
</feature>
<evidence type="ECO:0000259" key="18">
    <source>
        <dbReference type="Pfam" id="PF16171"/>
    </source>
</evidence>
<evidence type="ECO:0000256" key="3">
    <source>
        <dbReference type="ARBA" id="ARBA00010137"/>
    </source>
</evidence>
<dbReference type="InParanoid" id="H0XDJ1"/>
<dbReference type="InterPro" id="IPR035425">
    <property type="entry name" value="CENP-T/H4_C"/>
</dbReference>
<dbReference type="PANTHER" id="PTHR46904">
    <property type="entry name" value="CENTROMERE PROTEIN T"/>
    <property type="match status" value="1"/>
</dbReference>
<evidence type="ECO:0000259" key="17">
    <source>
        <dbReference type="Pfam" id="PF15511"/>
    </source>
</evidence>
<feature type="compositionally biased region" description="Polar residues" evidence="16">
    <location>
        <begin position="42"/>
        <end position="56"/>
    </location>
</feature>
<evidence type="ECO:0000256" key="10">
    <source>
        <dbReference type="ARBA" id="ARBA00023125"/>
    </source>
</evidence>
<evidence type="ECO:0000256" key="12">
    <source>
        <dbReference type="ARBA" id="ARBA00023306"/>
    </source>
</evidence>
<comment type="function">
    <text evidence="14">Component of the CENPA-NAC (nucleosome-associated) complex, a complex that plays a central role in assembly of kinetochore proteins, mitotic progression and chromosome segregation. The CENPA-NAC complex recruits the CENPA-CAD (nucleosome distal) complex and may be involved in incorporation of newly synthesized CENPA into centromeres. Part of a nucleosome-associated complex that binds specifically to histone H3-containing nucleosomes at the centromere, as opposed to nucleosomes containing CENPA. Component of the heterotetrameric CENP-T-W-S-X complex that binds and supercoils DNA, and plays an important role in kinetochore assembly. CENPT has a fundamental role in kinetochore assembly and function. It is one of the inner kinetochore proteins, with most further proteins binding downstream. Required for normal chromosome organization and normal progress through mitosis.</text>
</comment>
<keyword evidence="9" id="KW-0995">Kinetochore</keyword>
<feature type="domain" description="CENP-T/Histone H4 histone fold" evidence="17">
    <location>
        <begin position="458"/>
        <end position="554"/>
    </location>
</feature>
<dbReference type="FunCoup" id="H0XDJ1">
    <property type="interactions" value="1520"/>
</dbReference>
<reference evidence="19" key="3">
    <citation type="submission" date="2025-09" db="UniProtKB">
        <authorList>
            <consortium name="Ensembl"/>
        </authorList>
    </citation>
    <scope>IDENTIFICATION</scope>
</reference>
<dbReference type="EMBL" id="AAQR03153027">
    <property type="status" value="NOT_ANNOTATED_CDS"/>
    <property type="molecule type" value="Genomic_DNA"/>
</dbReference>
<evidence type="ECO:0000256" key="11">
    <source>
        <dbReference type="ARBA" id="ARBA00023242"/>
    </source>
</evidence>
<dbReference type="GeneTree" id="ENSGT00390000003044"/>
<dbReference type="InterPro" id="IPR028255">
    <property type="entry name" value="CENP-T"/>
</dbReference>
<keyword evidence="10" id="KW-0238">DNA-binding</keyword>
<dbReference type="CDD" id="cd22920">
    <property type="entry name" value="HFD_CENP-T"/>
    <property type="match status" value="1"/>
</dbReference>
<dbReference type="OMA" id="YFQHLCN"/>
<dbReference type="EMBL" id="AAQR03153026">
    <property type="status" value="NOT_ANNOTATED_CDS"/>
    <property type="molecule type" value="Genomic_DNA"/>
</dbReference>
<dbReference type="FunFam" id="1.10.20.10:FF:000050">
    <property type="entry name" value="centromere protein T isoform X2"/>
    <property type="match status" value="1"/>
</dbReference>
<evidence type="ECO:0000256" key="14">
    <source>
        <dbReference type="ARBA" id="ARBA00045461"/>
    </source>
</evidence>
<protein>
    <recommendedName>
        <fullName evidence="4">Centromere protein T</fullName>
    </recommendedName>
</protein>
<evidence type="ECO:0000256" key="2">
    <source>
        <dbReference type="ARBA" id="ARBA00004629"/>
    </source>
</evidence>
<reference evidence="20" key="1">
    <citation type="submission" date="2011-03" db="EMBL/GenBank/DDBJ databases">
        <title>Version 3 of the genome sequence of Otolemur garnettii (Bushbaby).</title>
        <authorList>
            <consortium name="The Broad Institute Genome Sequencing Platform"/>
            <person name="Di Palma F."/>
            <person name="Johnson J."/>
            <person name="Lander E.S."/>
            <person name="Lindblad-Toh K."/>
            <person name="Jaffe D.B."/>
            <person name="Gnerre S."/>
            <person name="MacCallum I."/>
            <person name="Przybylski D."/>
            <person name="Ribeiro F.J."/>
            <person name="Burton J.N."/>
            <person name="Walker B.J."/>
            <person name="Sharpe T."/>
            <person name="Hall G."/>
        </authorList>
    </citation>
    <scope>NUCLEOTIDE SEQUENCE [LARGE SCALE GENOMIC DNA]</scope>
</reference>
<dbReference type="Pfam" id="PF15511">
    <property type="entry name" value="CENP-T_C"/>
    <property type="match status" value="1"/>
</dbReference>
<evidence type="ECO:0000313" key="19">
    <source>
        <dbReference type="Ensembl" id="ENSOGAP00000013939.2"/>
    </source>
</evidence>
<dbReference type="STRING" id="30611.ENSOGAP00000013939"/>
<dbReference type="GO" id="GO:0046982">
    <property type="term" value="F:protein heterodimerization activity"/>
    <property type="evidence" value="ECO:0007669"/>
    <property type="project" value="InterPro"/>
</dbReference>
<evidence type="ECO:0000256" key="15">
    <source>
        <dbReference type="ARBA" id="ARBA00046865"/>
    </source>
</evidence>
<evidence type="ECO:0000256" key="4">
    <source>
        <dbReference type="ARBA" id="ARBA00016401"/>
    </source>
</evidence>
<dbReference type="Gene3D" id="1.10.20.10">
    <property type="entry name" value="Histone, subunit A"/>
    <property type="match status" value="1"/>
</dbReference>
<keyword evidence="7" id="KW-0132">Cell division</keyword>
<dbReference type="Pfam" id="PF16171">
    <property type="entry name" value="CENP-T_N"/>
    <property type="match status" value="1"/>
</dbReference>
<dbReference type="Ensembl" id="ENSOGAT00000015568.2">
    <property type="protein sequence ID" value="ENSOGAP00000013939.2"/>
    <property type="gene ID" value="ENSOGAG00000015562.2"/>
</dbReference>
<proteinExistence type="inferred from homology"/>
<feature type="compositionally biased region" description="Basic and acidic residues" evidence="16">
    <location>
        <begin position="1"/>
        <end position="11"/>
    </location>
</feature>
<dbReference type="GO" id="GO:0003677">
    <property type="term" value="F:DNA binding"/>
    <property type="evidence" value="ECO:0007669"/>
    <property type="project" value="UniProtKB-KW"/>
</dbReference>
<comment type="subcellular location">
    <subcellularLocation>
        <location evidence="2">Chromosome</location>
        <location evidence="2">Centromere</location>
        <location evidence="2">Kinetochore</location>
    </subcellularLocation>
    <subcellularLocation>
        <location evidence="1">Nucleus</location>
    </subcellularLocation>
</comment>
<feature type="compositionally biased region" description="Basic and acidic residues" evidence="16">
    <location>
        <begin position="18"/>
        <end position="27"/>
    </location>
</feature>
<dbReference type="GO" id="GO:0051382">
    <property type="term" value="P:kinetochore assembly"/>
    <property type="evidence" value="ECO:0007669"/>
    <property type="project" value="Ensembl"/>
</dbReference>
<keyword evidence="20" id="KW-1185">Reference proteome</keyword>
<dbReference type="InterPro" id="IPR009072">
    <property type="entry name" value="Histone-fold"/>
</dbReference>
<reference evidence="19" key="2">
    <citation type="submission" date="2025-08" db="UniProtKB">
        <authorList>
            <consortium name="Ensembl"/>
        </authorList>
    </citation>
    <scope>IDENTIFICATION</scope>
</reference>
<accession>H0XDJ1</accession>